<evidence type="ECO:0000313" key="1">
    <source>
        <dbReference type="EMBL" id="KOH45507.1"/>
    </source>
</evidence>
<gene>
    <name evidence="1" type="ORF">NC99_16730</name>
</gene>
<organism evidence="1 2">
    <name type="scientific">Sunxiuqinia dokdonensis</name>
    <dbReference type="NCBI Taxonomy" id="1409788"/>
    <lineage>
        <taxon>Bacteria</taxon>
        <taxon>Pseudomonadati</taxon>
        <taxon>Bacteroidota</taxon>
        <taxon>Bacteroidia</taxon>
        <taxon>Marinilabiliales</taxon>
        <taxon>Prolixibacteraceae</taxon>
        <taxon>Sunxiuqinia</taxon>
    </lineage>
</organism>
<protein>
    <submittedName>
        <fullName evidence="1">Uncharacterized protein</fullName>
    </submittedName>
</protein>
<proteinExistence type="predicted"/>
<accession>A0A0L8VBE0</accession>
<dbReference type="AlphaFoldDB" id="A0A0L8VBE0"/>
<keyword evidence="2" id="KW-1185">Reference proteome</keyword>
<reference evidence="2" key="1">
    <citation type="submission" date="2015-07" db="EMBL/GenBank/DDBJ databases">
        <title>Genome sequencing of Sunxiuqinia dokdonensis strain SK.</title>
        <authorList>
            <person name="Ahn S."/>
            <person name="Kim B.-C."/>
        </authorList>
    </citation>
    <scope>NUCLEOTIDE SEQUENCE [LARGE SCALE GENOMIC DNA]</scope>
    <source>
        <strain evidence="2">SK</strain>
    </source>
</reference>
<dbReference type="STRING" id="1409788.NC99_16730"/>
<sequence>MFEKIGHTQIIVSRSIIFVSEIDFAAEVLSSAWMSLGKEHEFSPFLFVKLKRENSSSVPSNAKSGKQF</sequence>
<dbReference type="Proteomes" id="UP000036958">
    <property type="component" value="Unassembled WGS sequence"/>
</dbReference>
<dbReference type="EMBL" id="LGIA01000116">
    <property type="protein sequence ID" value="KOH45507.1"/>
    <property type="molecule type" value="Genomic_DNA"/>
</dbReference>
<evidence type="ECO:0000313" key="2">
    <source>
        <dbReference type="Proteomes" id="UP000036958"/>
    </source>
</evidence>
<name>A0A0L8VBE0_9BACT</name>
<comment type="caution">
    <text evidence="1">The sequence shown here is derived from an EMBL/GenBank/DDBJ whole genome shotgun (WGS) entry which is preliminary data.</text>
</comment>